<accession>A0A9W8GKJ4</accession>
<organism evidence="2 3">
    <name type="scientific">Coemansia spiralis</name>
    <dbReference type="NCBI Taxonomy" id="417178"/>
    <lineage>
        <taxon>Eukaryota</taxon>
        <taxon>Fungi</taxon>
        <taxon>Fungi incertae sedis</taxon>
        <taxon>Zoopagomycota</taxon>
        <taxon>Kickxellomycotina</taxon>
        <taxon>Kickxellomycetes</taxon>
        <taxon>Kickxellales</taxon>
        <taxon>Kickxellaceae</taxon>
        <taxon>Coemansia</taxon>
    </lineage>
</organism>
<feature type="transmembrane region" description="Helical" evidence="1">
    <location>
        <begin position="81"/>
        <end position="102"/>
    </location>
</feature>
<dbReference type="OrthoDB" id="2100652at2759"/>
<dbReference type="InterPro" id="IPR042432">
    <property type="entry name" value="Coa1_fungi"/>
</dbReference>
<evidence type="ECO:0000313" key="2">
    <source>
        <dbReference type="EMBL" id="KAJ2688404.1"/>
    </source>
</evidence>
<dbReference type="Proteomes" id="UP001151516">
    <property type="component" value="Unassembled WGS sequence"/>
</dbReference>
<dbReference type="PANTHER" id="PTHR28523:SF1">
    <property type="entry name" value="CYTOCHROME C OXIDASE ASSEMBLY FACTOR 1"/>
    <property type="match status" value="1"/>
</dbReference>
<evidence type="ECO:0000313" key="3">
    <source>
        <dbReference type="Proteomes" id="UP001151516"/>
    </source>
</evidence>
<keyword evidence="1" id="KW-0812">Transmembrane</keyword>
<dbReference type="AlphaFoldDB" id="A0A9W8GKJ4"/>
<protein>
    <submittedName>
        <fullName evidence="2">Cytochrome oxidase assembly protein 1</fullName>
    </submittedName>
</protein>
<proteinExistence type="predicted"/>
<name>A0A9W8GKJ4_9FUNG</name>
<keyword evidence="3" id="KW-1185">Reference proteome</keyword>
<gene>
    <name evidence="2" type="primary">COA1</name>
    <name evidence="2" type="ORF">IWW39_002233</name>
</gene>
<reference evidence="2" key="1">
    <citation type="submission" date="2022-07" db="EMBL/GenBank/DDBJ databases">
        <title>Phylogenomic reconstructions and comparative analyses of Kickxellomycotina fungi.</title>
        <authorList>
            <person name="Reynolds N.K."/>
            <person name="Stajich J.E."/>
            <person name="Barry K."/>
            <person name="Grigoriev I.V."/>
            <person name="Crous P."/>
            <person name="Smith M.E."/>
        </authorList>
    </citation>
    <scope>NUCLEOTIDE SEQUENCE</scope>
    <source>
        <strain evidence="2">CBS 109367</strain>
    </source>
</reference>
<dbReference type="InterPro" id="IPR014807">
    <property type="entry name" value="Coa1"/>
</dbReference>
<evidence type="ECO:0000256" key="1">
    <source>
        <dbReference type="SAM" id="Phobius"/>
    </source>
</evidence>
<dbReference type="GO" id="GO:0033617">
    <property type="term" value="P:mitochondrial respiratory chain complex IV assembly"/>
    <property type="evidence" value="ECO:0007669"/>
    <property type="project" value="InterPro"/>
</dbReference>
<sequence length="200" mass="21856">MNSKSNTLLLSQLSMALARSRTATRSLAQSRSYSSQVGAVAAAAAATPSALQQKWESAHAKNPAFAVERDLPAPKNRKREIGLFLVFATITWGGGSIIAFNYQRMTSTPVTAALFTARHNDQVREVLGSQLNFTSSFPWISGDISHLKGFVEVEFDVVGDKGVPGRLVLKSRRTGKQNGEWTTTEFYIVMADGRKIDCDE</sequence>
<keyword evidence="1" id="KW-0472">Membrane</keyword>
<dbReference type="EMBL" id="JANBTX010000047">
    <property type="protein sequence ID" value="KAJ2688404.1"/>
    <property type="molecule type" value="Genomic_DNA"/>
</dbReference>
<dbReference type="GO" id="GO:0005743">
    <property type="term" value="C:mitochondrial inner membrane"/>
    <property type="evidence" value="ECO:0007669"/>
    <property type="project" value="TreeGrafter"/>
</dbReference>
<keyword evidence="1" id="KW-1133">Transmembrane helix</keyword>
<comment type="caution">
    <text evidence="2">The sequence shown here is derived from an EMBL/GenBank/DDBJ whole genome shotgun (WGS) entry which is preliminary data.</text>
</comment>
<dbReference type="PANTHER" id="PTHR28523">
    <property type="entry name" value="CYTOCHROME C OXIDASE ASSEMBLY FACTOR 1"/>
    <property type="match status" value="1"/>
</dbReference>
<dbReference type="Pfam" id="PF08695">
    <property type="entry name" value="Coa1"/>
    <property type="match status" value="1"/>
</dbReference>